<dbReference type="InterPro" id="IPR011051">
    <property type="entry name" value="RmlC_Cupin_sf"/>
</dbReference>
<name>A0A1F6B3M9_9BACT</name>
<protein>
    <recommendedName>
        <fullName evidence="1">Cupin type-2 domain-containing protein</fullName>
    </recommendedName>
</protein>
<sequence length="123" mass="14163">MNVDKIVSDLKKKYPDQDIIIRKDDTSTEIIVEIEPSRDHPEKSLALAVVGISKLHYHKISTEIYEVLKGKLSLYIDGKKHILKQGEKITITPGQKHFAEGDEVWFLTRSTPGWTMEDHIFFT</sequence>
<dbReference type="Proteomes" id="UP000176450">
    <property type="component" value="Unassembled WGS sequence"/>
</dbReference>
<organism evidence="2 3">
    <name type="scientific">Candidatus Gottesmanbacteria bacterium RIFCSPLOWO2_01_FULL_46_9</name>
    <dbReference type="NCBI Taxonomy" id="1798394"/>
    <lineage>
        <taxon>Bacteria</taxon>
        <taxon>Candidatus Gottesmaniibacteriota</taxon>
    </lineage>
</organism>
<reference evidence="2 3" key="1">
    <citation type="journal article" date="2016" name="Nat. Commun.">
        <title>Thousands of microbial genomes shed light on interconnected biogeochemical processes in an aquifer system.</title>
        <authorList>
            <person name="Anantharaman K."/>
            <person name="Brown C.T."/>
            <person name="Hug L.A."/>
            <person name="Sharon I."/>
            <person name="Castelle C.J."/>
            <person name="Probst A.J."/>
            <person name="Thomas B.C."/>
            <person name="Singh A."/>
            <person name="Wilkins M.J."/>
            <person name="Karaoz U."/>
            <person name="Brodie E.L."/>
            <person name="Williams K.H."/>
            <person name="Hubbard S.S."/>
            <person name="Banfield J.F."/>
        </authorList>
    </citation>
    <scope>NUCLEOTIDE SEQUENCE [LARGE SCALE GENOMIC DNA]</scope>
</reference>
<feature type="domain" description="Cupin type-2" evidence="1">
    <location>
        <begin position="52"/>
        <end position="97"/>
    </location>
</feature>
<dbReference type="EMBL" id="MFJX01000007">
    <property type="protein sequence ID" value="OGG31508.1"/>
    <property type="molecule type" value="Genomic_DNA"/>
</dbReference>
<evidence type="ECO:0000313" key="3">
    <source>
        <dbReference type="Proteomes" id="UP000176450"/>
    </source>
</evidence>
<dbReference type="Pfam" id="PF07883">
    <property type="entry name" value="Cupin_2"/>
    <property type="match status" value="1"/>
</dbReference>
<dbReference type="SUPFAM" id="SSF51182">
    <property type="entry name" value="RmlC-like cupins"/>
    <property type="match status" value="1"/>
</dbReference>
<dbReference type="InterPro" id="IPR014710">
    <property type="entry name" value="RmlC-like_jellyroll"/>
</dbReference>
<dbReference type="Gene3D" id="2.60.120.10">
    <property type="entry name" value="Jelly Rolls"/>
    <property type="match status" value="1"/>
</dbReference>
<proteinExistence type="predicted"/>
<dbReference type="AlphaFoldDB" id="A0A1F6B3M9"/>
<dbReference type="InterPro" id="IPR013096">
    <property type="entry name" value="Cupin_2"/>
</dbReference>
<comment type="caution">
    <text evidence="2">The sequence shown here is derived from an EMBL/GenBank/DDBJ whole genome shotgun (WGS) entry which is preliminary data.</text>
</comment>
<evidence type="ECO:0000313" key="2">
    <source>
        <dbReference type="EMBL" id="OGG31508.1"/>
    </source>
</evidence>
<evidence type="ECO:0000259" key="1">
    <source>
        <dbReference type="Pfam" id="PF07883"/>
    </source>
</evidence>
<accession>A0A1F6B3M9</accession>
<gene>
    <name evidence="2" type="ORF">A3A63_01680</name>
</gene>